<dbReference type="AlphaFoldDB" id="A0A399F9R6"/>
<keyword evidence="2" id="KW-1185">Reference proteome</keyword>
<evidence type="ECO:0000313" key="2">
    <source>
        <dbReference type="Proteomes" id="UP000266178"/>
    </source>
</evidence>
<dbReference type="EC" id="3.5.1.9" evidence="1"/>
<dbReference type="InterPro" id="IPR037175">
    <property type="entry name" value="KFase_sf"/>
</dbReference>
<name>A0A399F9R6_9DEIN</name>
<dbReference type="Proteomes" id="UP000266178">
    <property type="component" value="Unassembled WGS sequence"/>
</dbReference>
<organism evidence="1 2">
    <name type="scientific">Meiothermus granaticius NBRC 107808</name>
    <dbReference type="NCBI Taxonomy" id="1227551"/>
    <lineage>
        <taxon>Bacteria</taxon>
        <taxon>Thermotogati</taxon>
        <taxon>Deinococcota</taxon>
        <taxon>Deinococci</taxon>
        <taxon>Thermales</taxon>
        <taxon>Thermaceae</taxon>
        <taxon>Meiothermus</taxon>
    </lineage>
</organism>
<reference evidence="1 2" key="1">
    <citation type="submission" date="2018-08" db="EMBL/GenBank/DDBJ databases">
        <title>Meiothermus granaticius genome AF-68 sequencing project.</title>
        <authorList>
            <person name="Da Costa M.S."/>
            <person name="Albuquerque L."/>
            <person name="Raposo P."/>
            <person name="Froufe H.J.C."/>
            <person name="Barroso C.S."/>
            <person name="Egas C."/>
        </authorList>
    </citation>
    <scope>NUCLEOTIDE SEQUENCE [LARGE SCALE GENOMIC DNA]</scope>
    <source>
        <strain evidence="1 2">AF-68</strain>
    </source>
</reference>
<sequence>MSEVRDHVSLFGRRLRVIDLSSTLSNETAPFELNRHQITYVDHGKGWEMLLELGYSQEMAERMFPNRLAWAVEAVSLSSHSGTHVDAPYHYGPRMASGEQAPTIDVVPLSWCMGPGVLFDMTHKSKADGITAADLKAALEAMSYEVQPGDIALIRTDTYKRFGEKGYELLHAGLTRDATEFLVDRGVRMIGIDAWGLDKAFDVLMKDALEGKARFWESHLLGLEKPYLQIEKLANLDQIPKPHGFVVMALPFKIKGGSAGWTRAVALVEED</sequence>
<protein>
    <submittedName>
        <fullName evidence="1">Kynurenine formamidase</fullName>
        <ecNumber evidence="1">3.5.1.9</ecNumber>
    </submittedName>
</protein>
<dbReference type="PANTHER" id="PTHR31118:SF12">
    <property type="entry name" value="CYCLASE-LIKE PROTEIN 2"/>
    <property type="match status" value="1"/>
</dbReference>
<dbReference type="Gene3D" id="3.50.30.50">
    <property type="entry name" value="Putative cyclase"/>
    <property type="match status" value="1"/>
</dbReference>
<dbReference type="OrthoDB" id="9796085at2"/>
<dbReference type="RefSeq" id="WP_119357923.1">
    <property type="nucleotide sequence ID" value="NZ_BJXM01000030.1"/>
</dbReference>
<comment type="caution">
    <text evidence="1">The sequence shown here is derived from an EMBL/GenBank/DDBJ whole genome shotgun (WGS) entry which is preliminary data.</text>
</comment>
<dbReference type="InterPro" id="IPR007325">
    <property type="entry name" value="KFase/CYL"/>
</dbReference>
<dbReference type="Pfam" id="PF04199">
    <property type="entry name" value="Cyclase"/>
    <property type="match status" value="1"/>
</dbReference>
<proteinExistence type="predicted"/>
<keyword evidence="1" id="KW-0378">Hydrolase</keyword>
<dbReference type="GO" id="GO:0004061">
    <property type="term" value="F:arylformamidase activity"/>
    <property type="evidence" value="ECO:0007669"/>
    <property type="project" value="UniProtKB-EC"/>
</dbReference>
<dbReference type="EMBL" id="QWLB01000036">
    <property type="protein sequence ID" value="RIH91652.1"/>
    <property type="molecule type" value="Genomic_DNA"/>
</dbReference>
<dbReference type="GO" id="GO:0019441">
    <property type="term" value="P:L-tryptophan catabolic process to kynurenine"/>
    <property type="evidence" value="ECO:0007669"/>
    <property type="project" value="InterPro"/>
</dbReference>
<accession>A0A399F9R6</accession>
<dbReference type="SUPFAM" id="SSF102198">
    <property type="entry name" value="Putative cyclase"/>
    <property type="match status" value="1"/>
</dbReference>
<gene>
    <name evidence="1" type="primary">kynB_2</name>
    <name evidence="1" type="ORF">Mgrana_02462</name>
</gene>
<dbReference type="PANTHER" id="PTHR31118">
    <property type="entry name" value="CYCLASE-LIKE PROTEIN 2"/>
    <property type="match status" value="1"/>
</dbReference>
<evidence type="ECO:0000313" key="1">
    <source>
        <dbReference type="EMBL" id="RIH91652.1"/>
    </source>
</evidence>